<protein>
    <submittedName>
        <fullName evidence="1">16619_t:CDS:1</fullName>
    </submittedName>
</protein>
<gene>
    <name evidence="1" type="ORF">RFULGI_LOCUS11386</name>
</gene>
<comment type="caution">
    <text evidence="1">The sequence shown here is derived from an EMBL/GenBank/DDBJ whole genome shotgun (WGS) entry which is preliminary data.</text>
</comment>
<feature type="non-terminal residue" evidence="1">
    <location>
        <position position="101"/>
    </location>
</feature>
<accession>A0A9N9I576</accession>
<organism evidence="1 2">
    <name type="scientific">Racocetra fulgida</name>
    <dbReference type="NCBI Taxonomy" id="60492"/>
    <lineage>
        <taxon>Eukaryota</taxon>
        <taxon>Fungi</taxon>
        <taxon>Fungi incertae sedis</taxon>
        <taxon>Mucoromycota</taxon>
        <taxon>Glomeromycotina</taxon>
        <taxon>Glomeromycetes</taxon>
        <taxon>Diversisporales</taxon>
        <taxon>Gigasporaceae</taxon>
        <taxon>Racocetra</taxon>
    </lineage>
</organism>
<dbReference type="OrthoDB" id="2335036at2759"/>
<evidence type="ECO:0000313" key="2">
    <source>
        <dbReference type="Proteomes" id="UP000789396"/>
    </source>
</evidence>
<proteinExistence type="predicted"/>
<name>A0A9N9I576_9GLOM</name>
<evidence type="ECO:0000313" key="1">
    <source>
        <dbReference type="EMBL" id="CAG8719936.1"/>
    </source>
</evidence>
<dbReference type="EMBL" id="CAJVPZ010024693">
    <property type="protein sequence ID" value="CAG8719936.1"/>
    <property type="molecule type" value="Genomic_DNA"/>
</dbReference>
<feature type="non-terminal residue" evidence="1">
    <location>
        <position position="1"/>
    </location>
</feature>
<dbReference type="Proteomes" id="UP000789396">
    <property type="component" value="Unassembled WGS sequence"/>
</dbReference>
<keyword evidence="2" id="KW-1185">Reference proteome</keyword>
<dbReference type="AlphaFoldDB" id="A0A9N9I576"/>
<sequence length="101" mass="11788">FEKVLAMSQLHSSILSKRKCEEIEKAEIQYKRICPEQSEDPETINDDIVDDPEDYWSCVIENWIDMVDAENHVDNEEIMDNEMLEFEFGGRIIHPAEDPSA</sequence>
<reference evidence="1" key="1">
    <citation type="submission" date="2021-06" db="EMBL/GenBank/DDBJ databases">
        <authorList>
            <person name="Kallberg Y."/>
            <person name="Tangrot J."/>
            <person name="Rosling A."/>
        </authorList>
    </citation>
    <scope>NUCLEOTIDE SEQUENCE</scope>
    <source>
        <strain evidence="1">IN212</strain>
    </source>
</reference>